<organism evidence="6 7">
    <name type="scientific">Leptotrombidium deliense</name>
    <dbReference type="NCBI Taxonomy" id="299467"/>
    <lineage>
        <taxon>Eukaryota</taxon>
        <taxon>Metazoa</taxon>
        <taxon>Ecdysozoa</taxon>
        <taxon>Arthropoda</taxon>
        <taxon>Chelicerata</taxon>
        <taxon>Arachnida</taxon>
        <taxon>Acari</taxon>
        <taxon>Acariformes</taxon>
        <taxon>Trombidiformes</taxon>
        <taxon>Prostigmata</taxon>
        <taxon>Anystina</taxon>
        <taxon>Parasitengona</taxon>
        <taxon>Trombiculoidea</taxon>
        <taxon>Trombiculidae</taxon>
        <taxon>Leptotrombidium</taxon>
    </lineage>
</organism>
<dbReference type="SUPFAM" id="SSF46689">
    <property type="entry name" value="Homeodomain-like"/>
    <property type="match status" value="1"/>
</dbReference>
<dbReference type="InterPro" id="IPR050649">
    <property type="entry name" value="Paired_Homeobox_TFs"/>
</dbReference>
<dbReference type="GO" id="GO:0000977">
    <property type="term" value="F:RNA polymerase II transcription regulatory region sequence-specific DNA binding"/>
    <property type="evidence" value="ECO:0007669"/>
    <property type="project" value="TreeGrafter"/>
</dbReference>
<feature type="region of interest" description="Disordered" evidence="4">
    <location>
        <begin position="21"/>
        <end position="46"/>
    </location>
</feature>
<dbReference type="OrthoDB" id="6162665at2759"/>
<evidence type="ECO:0000256" key="1">
    <source>
        <dbReference type="ARBA" id="ARBA00004123"/>
    </source>
</evidence>
<dbReference type="AlphaFoldDB" id="A0A443SHM9"/>
<proteinExistence type="predicted"/>
<dbReference type="PROSITE" id="PS50071">
    <property type="entry name" value="HOMEOBOX_2"/>
    <property type="match status" value="1"/>
</dbReference>
<feature type="region of interest" description="Disordered" evidence="4">
    <location>
        <begin position="195"/>
        <end position="228"/>
    </location>
</feature>
<sequence length="228" mass="25701">MRINLTEARVQVWFQNRRAKWRKQDKSTGSSNSTRTAFNSYSTSNSPQSAITANLFSMNSSISPSNLRANLPSQINRPIAGDFNSFSPRNYLALQTHLNFSNQNLLNQTNGASIRDLMSNYSSIYSGAAGVPGIESLYQQMLRPGYPVSPQQLTTNQFQTWLATLSAAYNRSAFLRGYPTTDERQVCNDIFDGVQRRQSEEKSSENFRKEDETTRETVRDEDSNSGHA</sequence>
<dbReference type="GO" id="GO:0000981">
    <property type="term" value="F:DNA-binding transcription factor activity, RNA polymerase II-specific"/>
    <property type="evidence" value="ECO:0007669"/>
    <property type="project" value="TreeGrafter"/>
</dbReference>
<dbReference type="GO" id="GO:0005634">
    <property type="term" value="C:nucleus"/>
    <property type="evidence" value="ECO:0007669"/>
    <property type="project" value="UniProtKB-SubCell"/>
</dbReference>
<evidence type="ECO:0000313" key="6">
    <source>
        <dbReference type="EMBL" id="RWS27026.1"/>
    </source>
</evidence>
<keyword evidence="2 3" id="KW-0238">DNA-binding</keyword>
<dbReference type="STRING" id="299467.A0A443SHM9"/>
<protein>
    <submittedName>
        <fullName evidence="6">Homeobox protein aristaless-like protein</fullName>
    </submittedName>
</protein>
<dbReference type="Proteomes" id="UP000288716">
    <property type="component" value="Unassembled WGS sequence"/>
</dbReference>
<dbReference type="InterPro" id="IPR009057">
    <property type="entry name" value="Homeodomain-like_sf"/>
</dbReference>
<dbReference type="Gene3D" id="1.10.10.60">
    <property type="entry name" value="Homeodomain-like"/>
    <property type="match status" value="1"/>
</dbReference>
<gene>
    <name evidence="6" type="ORF">B4U80_00908</name>
</gene>
<dbReference type="VEuPathDB" id="VectorBase:LDEU005014"/>
<dbReference type="Pfam" id="PF00046">
    <property type="entry name" value="Homeodomain"/>
    <property type="match status" value="1"/>
</dbReference>
<evidence type="ECO:0000313" key="7">
    <source>
        <dbReference type="Proteomes" id="UP000288716"/>
    </source>
</evidence>
<evidence type="ECO:0000256" key="3">
    <source>
        <dbReference type="RuleBase" id="RU000682"/>
    </source>
</evidence>
<feature type="compositionally biased region" description="Polar residues" evidence="4">
    <location>
        <begin position="27"/>
        <end position="46"/>
    </location>
</feature>
<dbReference type="CDD" id="cd00086">
    <property type="entry name" value="homeodomain"/>
    <property type="match status" value="1"/>
</dbReference>
<accession>A0A443SHM9</accession>
<comment type="subcellular location">
    <subcellularLocation>
        <location evidence="1 2 3">Nucleus</location>
    </subcellularLocation>
</comment>
<comment type="caution">
    <text evidence="6">The sequence shown here is derived from an EMBL/GenBank/DDBJ whole genome shotgun (WGS) entry which is preliminary data.</text>
</comment>
<feature type="DNA-binding region" description="Homeobox" evidence="2">
    <location>
        <begin position="3"/>
        <end position="25"/>
    </location>
</feature>
<evidence type="ECO:0000256" key="4">
    <source>
        <dbReference type="SAM" id="MobiDB-lite"/>
    </source>
</evidence>
<keyword evidence="2 3" id="KW-0539">Nucleus</keyword>
<evidence type="ECO:0000256" key="2">
    <source>
        <dbReference type="PROSITE-ProRule" id="PRU00108"/>
    </source>
</evidence>
<keyword evidence="7" id="KW-1185">Reference proteome</keyword>
<name>A0A443SHM9_9ACAR</name>
<dbReference type="InterPro" id="IPR001356">
    <property type="entry name" value="HD"/>
</dbReference>
<reference evidence="6 7" key="1">
    <citation type="journal article" date="2018" name="Gigascience">
        <title>Genomes of trombidid mites reveal novel predicted allergens and laterally-transferred genes associated with secondary metabolism.</title>
        <authorList>
            <person name="Dong X."/>
            <person name="Chaisiri K."/>
            <person name="Xia D."/>
            <person name="Armstrong S.D."/>
            <person name="Fang Y."/>
            <person name="Donnelly M.J."/>
            <person name="Kadowaki T."/>
            <person name="McGarry J.W."/>
            <person name="Darby A.C."/>
            <person name="Makepeace B.L."/>
        </authorList>
    </citation>
    <scope>NUCLEOTIDE SEQUENCE [LARGE SCALE GENOMIC DNA]</scope>
    <source>
        <strain evidence="6">UoL-UT</strain>
    </source>
</reference>
<evidence type="ECO:0000259" key="5">
    <source>
        <dbReference type="PROSITE" id="PS50071"/>
    </source>
</evidence>
<dbReference type="PANTHER" id="PTHR24329:SF543">
    <property type="entry name" value="FI01017P-RELATED"/>
    <property type="match status" value="1"/>
</dbReference>
<keyword evidence="2 3" id="KW-0371">Homeobox</keyword>
<dbReference type="EMBL" id="NCKV01002308">
    <property type="protein sequence ID" value="RWS27026.1"/>
    <property type="molecule type" value="Genomic_DNA"/>
</dbReference>
<feature type="domain" description="Homeobox" evidence="5">
    <location>
        <begin position="1"/>
        <end position="24"/>
    </location>
</feature>
<dbReference type="PANTHER" id="PTHR24329">
    <property type="entry name" value="HOMEOBOX PROTEIN ARISTALESS"/>
    <property type="match status" value="1"/>
</dbReference>